<evidence type="ECO:0000313" key="3">
    <source>
        <dbReference type="Proteomes" id="UP000315017"/>
    </source>
</evidence>
<evidence type="ECO:0000259" key="1">
    <source>
        <dbReference type="Pfam" id="PF07596"/>
    </source>
</evidence>
<dbReference type="EMBL" id="CP036274">
    <property type="protein sequence ID" value="QDU30193.1"/>
    <property type="molecule type" value="Genomic_DNA"/>
</dbReference>
<dbReference type="PANTHER" id="PTHR30093">
    <property type="entry name" value="GENERAL SECRETION PATHWAY PROTEIN G"/>
    <property type="match status" value="1"/>
</dbReference>
<evidence type="ECO:0000313" key="2">
    <source>
        <dbReference type="EMBL" id="QDU30193.1"/>
    </source>
</evidence>
<dbReference type="InterPro" id="IPR011453">
    <property type="entry name" value="DUF1559"/>
</dbReference>
<dbReference type="AlphaFoldDB" id="A0A517YIY9"/>
<dbReference type="PROSITE" id="PS00409">
    <property type="entry name" value="PROKAR_NTER_METHYL"/>
    <property type="match status" value="1"/>
</dbReference>
<organism evidence="2 3">
    <name type="scientific">Anatilimnocola aggregata</name>
    <dbReference type="NCBI Taxonomy" id="2528021"/>
    <lineage>
        <taxon>Bacteria</taxon>
        <taxon>Pseudomonadati</taxon>
        <taxon>Planctomycetota</taxon>
        <taxon>Planctomycetia</taxon>
        <taxon>Pirellulales</taxon>
        <taxon>Pirellulaceae</taxon>
        <taxon>Anatilimnocola</taxon>
    </lineage>
</organism>
<sequence>MKKRGFTLVELLVVIAIIGVLVALLLPAVQAAREAARRMQCGNNIKQLLLGVQNYHDTFMSCPYGARSRGTNGWGPSWLFAITPFCEQKALYDRIIPLEATHQYNAATLRVPAHNAKIKYMLCPSSPLPETQAFTATTVLTAPSYGGIAGATADGTNLVETRLSSGGMGGSGMLVPNESLTFAACQDGTSNCIVVGEVSDWYYAPGQTPARRDAGLSRDMGWVAGTNTNVVCSGTSQALTNANVANLVTIAYRIGMNDRTGADTNWASGNINIRGTQTPLLSGHPAGCVTGFLDGHVQLMTAQTPVLTLKRLAVRDDGNVVGGF</sequence>
<proteinExistence type="predicted"/>
<dbReference type="Pfam" id="PF07596">
    <property type="entry name" value="SBP_bac_10"/>
    <property type="match status" value="1"/>
</dbReference>
<dbReference type="Proteomes" id="UP000315017">
    <property type="component" value="Chromosome"/>
</dbReference>
<name>A0A517YIY9_9BACT</name>
<dbReference type="Gene3D" id="3.30.700.10">
    <property type="entry name" value="Glycoprotein, Type 4 Pilin"/>
    <property type="match status" value="1"/>
</dbReference>
<dbReference type="SUPFAM" id="SSF54523">
    <property type="entry name" value="Pili subunits"/>
    <property type="match status" value="1"/>
</dbReference>
<gene>
    <name evidence="2" type="ORF">ETAA8_53120</name>
</gene>
<reference evidence="2 3" key="1">
    <citation type="submission" date="2019-02" db="EMBL/GenBank/DDBJ databases">
        <title>Deep-cultivation of Planctomycetes and their phenomic and genomic characterization uncovers novel biology.</title>
        <authorList>
            <person name="Wiegand S."/>
            <person name="Jogler M."/>
            <person name="Boedeker C."/>
            <person name="Pinto D."/>
            <person name="Vollmers J."/>
            <person name="Rivas-Marin E."/>
            <person name="Kohn T."/>
            <person name="Peeters S.H."/>
            <person name="Heuer A."/>
            <person name="Rast P."/>
            <person name="Oberbeckmann S."/>
            <person name="Bunk B."/>
            <person name="Jeske O."/>
            <person name="Meyerdierks A."/>
            <person name="Storesund J.E."/>
            <person name="Kallscheuer N."/>
            <person name="Luecker S."/>
            <person name="Lage O.M."/>
            <person name="Pohl T."/>
            <person name="Merkel B.J."/>
            <person name="Hornburger P."/>
            <person name="Mueller R.-W."/>
            <person name="Bruemmer F."/>
            <person name="Labrenz M."/>
            <person name="Spormann A.M."/>
            <person name="Op den Camp H."/>
            <person name="Overmann J."/>
            <person name="Amann R."/>
            <person name="Jetten M.S.M."/>
            <person name="Mascher T."/>
            <person name="Medema M.H."/>
            <person name="Devos D.P."/>
            <person name="Kaster A.-K."/>
            <person name="Ovreas L."/>
            <person name="Rohde M."/>
            <person name="Galperin M.Y."/>
            <person name="Jogler C."/>
        </authorList>
    </citation>
    <scope>NUCLEOTIDE SEQUENCE [LARGE SCALE GENOMIC DNA]</scope>
    <source>
        <strain evidence="2 3">ETA_A8</strain>
    </source>
</reference>
<dbReference type="RefSeq" id="WP_145095267.1">
    <property type="nucleotide sequence ID" value="NZ_CP036274.1"/>
</dbReference>
<dbReference type="OrthoDB" id="280382at2"/>
<dbReference type="InterPro" id="IPR045584">
    <property type="entry name" value="Pilin-like"/>
</dbReference>
<dbReference type="Pfam" id="PF07963">
    <property type="entry name" value="N_methyl"/>
    <property type="match status" value="1"/>
</dbReference>
<protein>
    <submittedName>
        <fullName evidence="2">Putative major pilin subunit</fullName>
    </submittedName>
</protein>
<dbReference type="InterPro" id="IPR012902">
    <property type="entry name" value="N_methyl_site"/>
</dbReference>
<feature type="domain" description="DUF1559" evidence="1">
    <location>
        <begin position="30"/>
        <end position="304"/>
    </location>
</feature>
<dbReference type="NCBIfam" id="TIGR02532">
    <property type="entry name" value="IV_pilin_GFxxxE"/>
    <property type="match status" value="1"/>
</dbReference>
<keyword evidence="3" id="KW-1185">Reference proteome</keyword>
<dbReference type="KEGG" id="aagg:ETAA8_53120"/>
<dbReference type="PANTHER" id="PTHR30093:SF2">
    <property type="entry name" value="TYPE II SECRETION SYSTEM PROTEIN H"/>
    <property type="match status" value="1"/>
</dbReference>
<accession>A0A517YIY9</accession>